<evidence type="ECO:0000256" key="1">
    <source>
        <dbReference type="SAM" id="Phobius"/>
    </source>
</evidence>
<reference evidence="5" key="3">
    <citation type="submission" date="2015-04" db="UniProtKB">
        <authorList>
            <consortium name="EnsemblPlants"/>
        </authorList>
    </citation>
    <scope>IDENTIFICATION</scope>
    <source>
        <strain evidence="5">cv. Jemalong A17</strain>
    </source>
</reference>
<organism evidence="3 6">
    <name type="scientific">Medicago truncatula</name>
    <name type="common">Barrel medic</name>
    <name type="synonym">Medicago tribuloides</name>
    <dbReference type="NCBI Taxonomy" id="3880"/>
    <lineage>
        <taxon>Eukaryota</taxon>
        <taxon>Viridiplantae</taxon>
        <taxon>Streptophyta</taxon>
        <taxon>Embryophyta</taxon>
        <taxon>Tracheophyta</taxon>
        <taxon>Spermatophyta</taxon>
        <taxon>Magnoliopsida</taxon>
        <taxon>eudicotyledons</taxon>
        <taxon>Gunneridae</taxon>
        <taxon>Pentapetalae</taxon>
        <taxon>rosids</taxon>
        <taxon>fabids</taxon>
        <taxon>Fabales</taxon>
        <taxon>Fabaceae</taxon>
        <taxon>Papilionoideae</taxon>
        <taxon>50 kb inversion clade</taxon>
        <taxon>NPAAA clade</taxon>
        <taxon>Hologalegina</taxon>
        <taxon>IRL clade</taxon>
        <taxon>Trifolieae</taxon>
        <taxon>Medicago</taxon>
    </lineage>
</organism>
<reference evidence="3 6" key="2">
    <citation type="journal article" date="2014" name="BMC Genomics">
        <title>An improved genome release (version Mt4.0) for the model legume Medicago truncatula.</title>
        <authorList>
            <person name="Tang H."/>
            <person name="Krishnakumar V."/>
            <person name="Bidwell S."/>
            <person name="Rosen B."/>
            <person name="Chan A."/>
            <person name="Zhou S."/>
            <person name="Gentzbittel L."/>
            <person name="Childs K.L."/>
            <person name="Yandell M."/>
            <person name="Gundlach H."/>
            <person name="Mayer K.F."/>
            <person name="Schwartz D.C."/>
            <person name="Town C.D."/>
        </authorList>
    </citation>
    <scope>GENOME REANNOTATION</scope>
    <source>
        <strain evidence="5 6">cv. Jemalong A17</strain>
    </source>
</reference>
<gene>
    <name evidence="3" type="ordered locus">MTR_5g044020</name>
    <name evidence="4" type="ORF">MtrunA17_Chr5g0418891</name>
</gene>
<dbReference type="Proteomes" id="UP000002051">
    <property type="component" value="Chromosome 5"/>
</dbReference>
<feature type="signal peptide" evidence="2">
    <location>
        <begin position="1"/>
        <end position="19"/>
    </location>
</feature>
<evidence type="ECO:0000313" key="3">
    <source>
        <dbReference type="EMBL" id="AES96996.1"/>
    </source>
</evidence>
<proteinExistence type="predicted"/>
<evidence type="ECO:0000313" key="4">
    <source>
        <dbReference type="EMBL" id="RHN55533.1"/>
    </source>
</evidence>
<keyword evidence="6" id="KW-1185">Reference proteome</keyword>
<reference evidence="7" key="4">
    <citation type="journal article" date="2018" name="Nat. Plants">
        <title>Whole-genome landscape of Medicago truncatula symbiotic genes.</title>
        <authorList>
            <person name="Pecrix Y."/>
            <person name="Staton S.E."/>
            <person name="Sallet E."/>
            <person name="Lelandais-Briere C."/>
            <person name="Moreau S."/>
            <person name="Carrere S."/>
            <person name="Blein T."/>
            <person name="Jardinaud M.F."/>
            <person name="Latrasse D."/>
            <person name="Zouine M."/>
            <person name="Zahm M."/>
            <person name="Kreplak J."/>
            <person name="Mayjonade B."/>
            <person name="Satge C."/>
            <person name="Perez M."/>
            <person name="Cauet S."/>
            <person name="Marande W."/>
            <person name="Chantry-Darmon C."/>
            <person name="Lopez-Roques C."/>
            <person name="Bouchez O."/>
            <person name="Berard A."/>
            <person name="Debelle F."/>
            <person name="Munos S."/>
            <person name="Bendahmane A."/>
            <person name="Berges H."/>
            <person name="Niebel A."/>
            <person name="Buitink J."/>
            <person name="Frugier F."/>
            <person name="Benhamed M."/>
            <person name="Crespi M."/>
            <person name="Gouzy J."/>
            <person name="Gamas P."/>
        </authorList>
    </citation>
    <scope>NUCLEOTIDE SEQUENCE [LARGE SCALE GENOMIC DNA]</scope>
    <source>
        <strain evidence="7">cv. Jemalong A17</strain>
    </source>
</reference>
<keyword evidence="1 3" id="KW-0812">Transmembrane</keyword>
<evidence type="ECO:0000313" key="6">
    <source>
        <dbReference type="Proteomes" id="UP000002051"/>
    </source>
</evidence>
<dbReference type="EnsemblPlants" id="AES96996">
    <property type="protein sequence ID" value="AES96996"/>
    <property type="gene ID" value="MTR_5g044020"/>
</dbReference>
<dbReference type="HOGENOM" id="CLU_2007311_0_0_1"/>
<keyword evidence="1" id="KW-1133">Transmembrane helix</keyword>
<feature type="transmembrane region" description="Helical" evidence="1">
    <location>
        <begin position="84"/>
        <end position="105"/>
    </location>
</feature>
<dbReference type="PaxDb" id="3880-AES96996"/>
<evidence type="ECO:0000313" key="7">
    <source>
        <dbReference type="Proteomes" id="UP000265566"/>
    </source>
</evidence>
<accession>G7JWS1</accession>
<keyword evidence="2" id="KW-0732">Signal</keyword>
<dbReference type="Proteomes" id="UP000265566">
    <property type="component" value="Chromosome 5"/>
</dbReference>
<keyword evidence="1" id="KW-0472">Membrane</keyword>
<dbReference type="EMBL" id="CM001221">
    <property type="protein sequence ID" value="AES96996.1"/>
    <property type="molecule type" value="Genomic_DNA"/>
</dbReference>
<reference evidence="4" key="5">
    <citation type="journal article" date="2018" name="Nat. Plants">
        <title>Whole-genome landscape of Medicago truncatula symbiotic genes.</title>
        <authorList>
            <person name="Pecrix Y."/>
            <person name="Gamas P."/>
            <person name="Carrere S."/>
        </authorList>
    </citation>
    <scope>NUCLEOTIDE SEQUENCE</scope>
    <source>
        <tissue evidence="4">Leaves</tissue>
    </source>
</reference>
<name>G7JWS1_MEDTR</name>
<evidence type="ECO:0000256" key="2">
    <source>
        <dbReference type="SAM" id="SignalP"/>
    </source>
</evidence>
<dbReference type="EMBL" id="PSQE01000005">
    <property type="protein sequence ID" value="RHN55533.1"/>
    <property type="molecule type" value="Genomic_DNA"/>
</dbReference>
<reference evidence="3 6" key="1">
    <citation type="journal article" date="2011" name="Nature">
        <title>The Medicago genome provides insight into the evolution of rhizobial symbioses.</title>
        <authorList>
            <person name="Young N.D."/>
            <person name="Debelle F."/>
            <person name="Oldroyd G.E."/>
            <person name="Geurts R."/>
            <person name="Cannon S.B."/>
            <person name="Udvardi M.K."/>
            <person name="Benedito V.A."/>
            <person name="Mayer K.F."/>
            <person name="Gouzy J."/>
            <person name="Schoof H."/>
            <person name="Van de Peer Y."/>
            <person name="Proost S."/>
            <person name="Cook D.R."/>
            <person name="Meyers B.C."/>
            <person name="Spannagl M."/>
            <person name="Cheung F."/>
            <person name="De Mita S."/>
            <person name="Krishnakumar V."/>
            <person name="Gundlach H."/>
            <person name="Zhou S."/>
            <person name="Mudge J."/>
            <person name="Bharti A.K."/>
            <person name="Murray J.D."/>
            <person name="Naoumkina M.A."/>
            <person name="Rosen B."/>
            <person name="Silverstein K.A."/>
            <person name="Tang H."/>
            <person name="Rombauts S."/>
            <person name="Zhao P.X."/>
            <person name="Zhou P."/>
            <person name="Barbe V."/>
            <person name="Bardou P."/>
            <person name="Bechner M."/>
            <person name="Bellec A."/>
            <person name="Berger A."/>
            <person name="Berges H."/>
            <person name="Bidwell S."/>
            <person name="Bisseling T."/>
            <person name="Choisne N."/>
            <person name="Couloux A."/>
            <person name="Denny R."/>
            <person name="Deshpande S."/>
            <person name="Dai X."/>
            <person name="Doyle J.J."/>
            <person name="Dudez A.M."/>
            <person name="Farmer A.D."/>
            <person name="Fouteau S."/>
            <person name="Franken C."/>
            <person name="Gibelin C."/>
            <person name="Gish J."/>
            <person name="Goldstein S."/>
            <person name="Gonzalez A.J."/>
            <person name="Green P.J."/>
            <person name="Hallab A."/>
            <person name="Hartog M."/>
            <person name="Hua A."/>
            <person name="Humphray S.J."/>
            <person name="Jeong D.H."/>
            <person name="Jing Y."/>
            <person name="Jocker A."/>
            <person name="Kenton S.M."/>
            <person name="Kim D.J."/>
            <person name="Klee K."/>
            <person name="Lai H."/>
            <person name="Lang C."/>
            <person name="Lin S."/>
            <person name="Macmil S.L."/>
            <person name="Magdelenat G."/>
            <person name="Matthews L."/>
            <person name="McCorrison J."/>
            <person name="Monaghan E.L."/>
            <person name="Mun J.H."/>
            <person name="Najar F.Z."/>
            <person name="Nicholson C."/>
            <person name="Noirot C."/>
            <person name="O'Bleness M."/>
            <person name="Paule C.R."/>
            <person name="Poulain J."/>
            <person name="Prion F."/>
            <person name="Qin B."/>
            <person name="Qu C."/>
            <person name="Retzel E.F."/>
            <person name="Riddle C."/>
            <person name="Sallet E."/>
            <person name="Samain S."/>
            <person name="Samson N."/>
            <person name="Sanders I."/>
            <person name="Saurat O."/>
            <person name="Scarpelli C."/>
            <person name="Schiex T."/>
            <person name="Segurens B."/>
            <person name="Severin A.J."/>
            <person name="Sherrier D.J."/>
            <person name="Shi R."/>
            <person name="Sims S."/>
            <person name="Singer S.R."/>
            <person name="Sinharoy S."/>
            <person name="Sterck L."/>
            <person name="Viollet A."/>
            <person name="Wang B.B."/>
            <person name="Wang K."/>
            <person name="Wang M."/>
            <person name="Wang X."/>
            <person name="Warfsmann J."/>
            <person name="Weissenbach J."/>
            <person name="White D.D."/>
            <person name="White J.D."/>
            <person name="Wiley G.B."/>
            <person name="Wincker P."/>
            <person name="Xing Y."/>
            <person name="Yang L."/>
            <person name="Yao Z."/>
            <person name="Ying F."/>
            <person name="Zhai J."/>
            <person name="Zhou L."/>
            <person name="Zuber A."/>
            <person name="Denarie J."/>
            <person name="Dixon R.A."/>
            <person name="May G.D."/>
            <person name="Schwartz D.C."/>
            <person name="Rogers J."/>
            <person name="Quetier F."/>
            <person name="Town C.D."/>
            <person name="Roe B.A."/>
        </authorList>
    </citation>
    <scope>NUCLEOTIDE SEQUENCE [LARGE SCALE GENOMIC DNA]</scope>
    <source>
        <strain evidence="3">A17</strain>
        <strain evidence="5 6">cv. Jemalong A17</strain>
    </source>
</reference>
<protein>
    <submittedName>
        <fullName evidence="3">Transmembrane protein, putative</fullName>
    </submittedName>
</protein>
<evidence type="ECO:0000313" key="5">
    <source>
        <dbReference type="EnsemblPlants" id="AES96996"/>
    </source>
</evidence>
<dbReference type="AlphaFoldDB" id="G7JWS1"/>
<dbReference type="Gramene" id="rna30731">
    <property type="protein sequence ID" value="RHN55533.1"/>
    <property type="gene ID" value="gene30731"/>
</dbReference>
<sequence length="124" mass="13862">MKMLVLIFLMIFTLSLTAARRDPPPPLAFTHFLAVTRSDLPSPLFPDGVTNNTPLPPSLLPLPPPPSWPSNIEVHFHLNITLKIAFPVGIATILSIIGWISYKYYCNNKPTMKGSRRVEVEVEI</sequence>
<feature type="chain" id="PRO_5014573181" evidence="2">
    <location>
        <begin position="20"/>
        <end position="124"/>
    </location>
</feature>